<dbReference type="Gene3D" id="3.40.50.300">
    <property type="entry name" value="P-loop containing nucleotide triphosphate hydrolases"/>
    <property type="match status" value="1"/>
</dbReference>
<evidence type="ECO:0000256" key="2">
    <source>
        <dbReference type="ARBA" id="ARBA00022515"/>
    </source>
</evidence>
<keyword evidence="3 13" id="KW-0235">DNA replication</keyword>
<gene>
    <name evidence="16" type="primary">dnaB</name>
    <name evidence="16" type="ORF">F0919_11190</name>
</gene>
<dbReference type="CDD" id="cd00984">
    <property type="entry name" value="DnaB_C"/>
    <property type="match status" value="1"/>
</dbReference>
<dbReference type="Pfam" id="PF00772">
    <property type="entry name" value="DnaB"/>
    <property type="match status" value="1"/>
</dbReference>
<evidence type="ECO:0000256" key="8">
    <source>
        <dbReference type="ARBA" id="ARBA00023125"/>
    </source>
</evidence>
<dbReference type="InterPro" id="IPR007694">
    <property type="entry name" value="DNA_helicase_DnaB-like_C"/>
</dbReference>
<feature type="domain" description="SF4 helicase" evidence="15">
    <location>
        <begin position="198"/>
        <end position="474"/>
    </location>
</feature>
<evidence type="ECO:0000256" key="14">
    <source>
        <dbReference type="SAM" id="MobiDB-lite"/>
    </source>
</evidence>
<dbReference type="Pfam" id="PF03796">
    <property type="entry name" value="DnaB_C"/>
    <property type="match status" value="1"/>
</dbReference>
<evidence type="ECO:0000256" key="3">
    <source>
        <dbReference type="ARBA" id="ARBA00022705"/>
    </source>
</evidence>
<keyword evidence="7 13" id="KW-0067">ATP-binding</keyword>
<evidence type="ECO:0000256" key="12">
    <source>
        <dbReference type="NCBIfam" id="TIGR00665"/>
    </source>
</evidence>
<comment type="function">
    <text evidence="10 13">The main replicative DNA helicase, it participates in initiation and elongation during chromosome replication. Travels ahead of the DNA replisome, separating dsDNA into templates for DNA synthesis. A processive ATP-dependent 5'-3' DNA helicase it has DNA-dependent ATPase activity.</text>
</comment>
<organism evidence="16 17">
    <name type="scientific">Taibaiella lutea</name>
    <dbReference type="NCBI Taxonomy" id="2608001"/>
    <lineage>
        <taxon>Bacteria</taxon>
        <taxon>Pseudomonadati</taxon>
        <taxon>Bacteroidota</taxon>
        <taxon>Chitinophagia</taxon>
        <taxon>Chitinophagales</taxon>
        <taxon>Chitinophagaceae</taxon>
        <taxon>Taibaiella</taxon>
    </lineage>
</organism>
<evidence type="ECO:0000313" key="17">
    <source>
        <dbReference type="Proteomes" id="UP000323632"/>
    </source>
</evidence>
<accession>A0A5M6CDE3</accession>
<dbReference type="PANTHER" id="PTHR30153:SF2">
    <property type="entry name" value="REPLICATIVE DNA HELICASE"/>
    <property type="match status" value="1"/>
</dbReference>
<dbReference type="GO" id="GO:1990077">
    <property type="term" value="C:primosome complex"/>
    <property type="evidence" value="ECO:0007669"/>
    <property type="project" value="UniProtKB-UniRule"/>
</dbReference>
<evidence type="ECO:0000313" key="16">
    <source>
        <dbReference type="EMBL" id="KAA5533111.1"/>
    </source>
</evidence>
<evidence type="ECO:0000259" key="15">
    <source>
        <dbReference type="PROSITE" id="PS51199"/>
    </source>
</evidence>
<keyword evidence="4 13" id="KW-0547">Nucleotide-binding</keyword>
<dbReference type="EC" id="5.6.2.3" evidence="12 13"/>
<dbReference type="InterPro" id="IPR016136">
    <property type="entry name" value="DNA_helicase_N/primase_C"/>
</dbReference>
<evidence type="ECO:0000256" key="7">
    <source>
        <dbReference type="ARBA" id="ARBA00022840"/>
    </source>
</evidence>
<dbReference type="PROSITE" id="PS51199">
    <property type="entry name" value="SF4_HELICASE"/>
    <property type="match status" value="1"/>
</dbReference>
<evidence type="ECO:0000256" key="6">
    <source>
        <dbReference type="ARBA" id="ARBA00022806"/>
    </source>
</evidence>
<comment type="catalytic activity">
    <reaction evidence="11 13">
        <text>ATP + H2O = ADP + phosphate + H(+)</text>
        <dbReference type="Rhea" id="RHEA:13065"/>
        <dbReference type="ChEBI" id="CHEBI:15377"/>
        <dbReference type="ChEBI" id="CHEBI:15378"/>
        <dbReference type="ChEBI" id="CHEBI:30616"/>
        <dbReference type="ChEBI" id="CHEBI:43474"/>
        <dbReference type="ChEBI" id="CHEBI:456216"/>
        <dbReference type="EC" id="5.6.2.3"/>
    </reaction>
</comment>
<dbReference type="GO" id="GO:0043139">
    <property type="term" value="F:5'-3' DNA helicase activity"/>
    <property type="evidence" value="ECO:0007669"/>
    <property type="project" value="UniProtKB-EC"/>
</dbReference>
<feature type="region of interest" description="Disordered" evidence="14">
    <location>
        <begin position="531"/>
        <end position="564"/>
    </location>
</feature>
<keyword evidence="8 13" id="KW-0238">DNA-binding</keyword>
<sequence>MSVNIKKELGNVRNRKPDLSNVIYGKIPPQAKELEEAVLGAIMLEKDKLTDVLEVLPSAECFYVDAHQRIFSAIKRLPEKGLVVDLLTVTEELRKTDELELIGGAYFLTKLTMSVVTSAHVIAHARIVMEKYIQRELIKICGEMMANAYEDKTDVFDLLDKAESDLFEISNNFLRKNYSSMQDILVETIEQISQAREEKDDVTGVPTGFPDLDAITGGWQKTDLIILAARPAVGKTAFALNLAMNAAMDKHKPKGVAIFSLEMGNTQIVKRMLSCTTQVRLENISRGKLEDYEFAQLTQRMEPLAKAPIFIDDQAGLNIFELRAKCRRLKTKNDIGMVIIDYLQLMQGTDKGGNREQEISKISRELKGLAKELNIPVIALSQLSRAVETRGGDKGKIPQLSDLRESGAIEQDADMVMFIYRPEYYGISNDDTTGQPFDGETHINIAKHRNGRLDTVKLKAILEYQQFVPAPKDDWSGGFNGGGFGGGNGGGSGGGFTGGGFDDPTAGIKKHPDDFGNSKLIITPGFQTMQSKANNMSFDDDEFSAGKSKLKGYKPPPEDDDAPF</sequence>
<name>A0A5M6CDE3_9BACT</name>
<dbReference type="SUPFAM" id="SSF48024">
    <property type="entry name" value="N-terminal domain of DnaB helicase"/>
    <property type="match status" value="1"/>
</dbReference>
<dbReference type="GO" id="GO:0005524">
    <property type="term" value="F:ATP binding"/>
    <property type="evidence" value="ECO:0007669"/>
    <property type="project" value="UniProtKB-UniRule"/>
</dbReference>
<keyword evidence="2 13" id="KW-0639">Primosome</keyword>
<dbReference type="SUPFAM" id="SSF52540">
    <property type="entry name" value="P-loop containing nucleoside triphosphate hydrolases"/>
    <property type="match status" value="1"/>
</dbReference>
<evidence type="ECO:0000256" key="10">
    <source>
        <dbReference type="ARBA" id="ARBA00044932"/>
    </source>
</evidence>
<comment type="similarity">
    <text evidence="1 13">Belongs to the helicase family. DnaB subfamily.</text>
</comment>
<keyword evidence="9" id="KW-0413">Isomerase</keyword>
<evidence type="ECO:0000256" key="4">
    <source>
        <dbReference type="ARBA" id="ARBA00022741"/>
    </source>
</evidence>
<dbReference type="InterPro" id="IPR007692">
    <property type="entry name" value="DNA_helicase_DnaB"/>
</dbReference>
<dbReference type="EMBL" id="VWSH01000003">
    <property type="protein sequence ID" value="KAA5533111.1"/>
    <property type="molecule type" value="Genomic_DNA"/>
</dbReference>
<evidence type="ECO:0000256" key="11">
    <source>
        <dbReference type="ARBA" id="ARBA00048954"/>
    </source>
</evidence>
<dbReference type="InterPro" id="IPR036185">
    <property type="entry name" value="DNA_heli_DnaB-like_N_sf"/>
</dbReference>
<evidence type="ECO:0000256" key="1">
    <source>
        <dbReference type="ARBA" id="ARBA00008428"/>
    </source>
</evidence>
<evidence type="ECO:0000256" key="9">
    <source>
        <dbReference type="ARBA" id="ARBA00023235"/>
    </source>
</evidence>
<dbReference type="NCBIfam" id="TIGR00665">
    <property type="entry name" value="DnaB"/>
    <property type="match status" value="1"/>
</dbReference>
<evidence type="ECO:0000256" key="13">
    <source>
        <dbReference type="RuleBase" id="RU362085"/>
    </source>
</evidence>
<evidence type="ECO:0000256" key="5">
    <source>
        <dbReference type="ARBA" id="ARBA00022801"/>
    </source>
</evidence>
<dbReference type="GO" id="GO:0006269">
    <property type="term" value="P:DNA replication, synthesis of primer"/>
    <property type="evidence" value="ECO:0007669"/>
    <property type="project" value="UniProtKB-UniRule"/>
</dbReference>
<dbReference type="RefSeq" id="WP_150032859.1">
    <property type="nucleotide sequence ID" value="NZ_VWSH01000003.1"/>
</dbReference>
<protein>
    <recommendedName>
        <fullName evidence="12 13">Replicative DNA helicase</fullName>
        <ecNumber evidence="12 13">5.6.2.3</ecNumber>
    </recommendedName>
</protein>
<keyword evidence="5 13" id="KW-0378">Hydrolase</keyword>
<dbReference type="GO" id="GO:0003677">
    <property type="term" value="F:DNA binding"/>
    <property type="evidence" value="ECO:0007669"/>
    <property type="project" value="UniProtKB-UniRule"/>
</dbReference>
<dbReference type="Proteomes" id="UP000323632">
    <property type="component" value="Unassembled WGS sequence"/>
</dbReference>
<proteinExistence type="inferred from homology"/>
<keyword evidence="17" id="KW-1185">Reference proteome</keyword>
<dbReference type="FunFam" id="1.10.860.10:FF:000001">
    <property type="entry name" value="Replicative DNA helicase"/>
    <property type="match status" value="1"/>
</dbReference>
<dbReference type="AlphaFoldDB" id="A0A5M6CDE3"/>
<keyword evidence="6 13" id="KW-0347">Helicase</keyword>
<feature type="region of interest" description="Disordered" evidence="14">
    <location>
        <begin position="490"/>
        <end position="513"/>
    </location>
</feature>
<dbReference type="GO" id="GO:0005829">
    <property type="term" value="C:cytosol"/>
    <property type="evidence" value="ECO:0007669"/>
    <property type="project" value="TreeGrafter"/>
</dbReference>
<feature type="compositionally biased region" description="Gly residues" evidence="14">
    <location>
        <begin position="490"/>
        <end position="501"/>
    </location>
</feature>
<comment type="caution">
    <text evidence="16">The sequence shown here is derived from an EMBL/GenBank/DDBJ whole genome shotgun (WGS) entry which is preliminary data.</text>
</comment>
<dbReference type="GO" id="GO:0016887">
    <property type="term" value="F:ATP hydrolysis activity"/>
    <property type="evidence" value="ECO:0007669"/>
    <property type="project" value="RHEA"/>
</dbReference>
<dbReference type="Gene3D" id="1.10.860.10">
    <property type="entry name" value="DNAb Helicase, Chain A"/>
    <property type="match status" value="1"/>
</dbReference>
<dbReference type="InterPro" id="IPR007693">
    <property type="entry name" value="DNA_helicase_DnaB-like_N"/>
</dbReference>
<dbReference type="InterPro" id="IPR027417">
    <property type="entry name" value="P-loop_NTPase"/>
</dbReference>
<reference evidence="16 17" key="1">
    <citation type="submission" date="2019-09" db="EMBL/GenBank/DDBJ databases">
        <title>Genome sequence and assembly of Taibaiella sp.</title>
        <authorList>
            <person name="Chhetri G."/>
        </authorList>
    </citation>
    <scope>NUCLEOTIDE SEQUENCE [LARGE SCALE GENOMIC DNA]</scope>
    <source>
        <strain evidence="16 17">KVB11</strain>
    </source>
</reference>
<dbReference type="PANTHER" id="PTHR30153">
    <property type="entry name" value="REPLICATIVE DNA HELICASE DNAB"/>
    <property type="match status" value="1"/>
</dbReference>